<dbReference type="GO" id="GO:0008168">
    <property type="term" value="F:methyltransferase activity"/>
    <property type="evidence" value="ECO:0007669"/>
    <property type="project" value="UniProtKB-KW"/>
</dbReference>
<dbReference type="PANTHER" id="PTHR43464">
    <property type="entry name" value="METHYLTRANSFERASE"/>
    <property type="match status" value="1"/>
</dbReference>
<evidence type="ECO:0000259" key="5">
    <source>
        <dbReference type="Pfam" id="PF13649"/>
    </source>
</evidence>
<keyword evidence="7" id="KW-1185">Reference proteome</keyword>
<sequence length="269" mass="29187">MVDRVFSDVELAALYEKLNPWGPGDDFYLELVMAAGRVLDIGCGTGRLLRAARAAGHRGRLTGIDPAAAMLVQARRAEPGIEWVLGDVTTHLWEGAFDLVVMTGHAFQELLGNEQVRGTLRGACRALADGGRFVFETRNPAARAWERWTPDRVYEFPDGDGDPVRVWYDADPDPVGDRLSFTETYAGARWERPRVCRGTLRFLDAAALDGFLGGAGLAVAERYGDWRRGPMAPASSPEIITVATATDQSSDACSSSTFSAGSRTTSSSR</sequence>
<dbReference type="Pfam" id="PF13649">
    <property type="entry name" value="Methyltransf_25"/>
    <property type="match status" value="1"/>
</dbReference>
<evidence type="ECO:0000256" key="4">
    <source>
        <dbReference type="SAM" id="MobiDB-lite"/>
    </source>
</evidence>
<comment type="caution">
    <text evidence="6">The sequence shown here is derived from an EMBL/GenBank/DDBJ whole genome shotgun (WGS) entry which is preliminary data.</text>
</comment>
<dbReference type="SUPFAM" id="SSF53335">
    <property type="entry name" value="S-adenosyl-L-methionine-dependent methyltransferases"/>
    <property type="match status" value="1"/>
</dbReference>
<feature type="domain" description="Methyltransferase" evidence="5">
    <location>
        <begin position="38"/>
        <end position="131"/>
    </location>
</feature>
<dbReference type="CDD" id="cd02440">
    <property type="entry name" value="AdoMet_MTases"/>
    <property type="match status" value="1"/>
</dbReference>
<evidence type="ECO:0000313" key="6">
    <source>
        <dbReference type="EMBL" id="OXY98187.1"/>
    </source>
</evidence>
<evidence type="ECO:0000313" key="7">
    <source>
        <dbReference type="Proteomes" id="UP000215483"/>
    </source>
</evidence>
<keyword evidence="1 6" id="KW-0489">Methyltransferase</keyword>
<dbReference type="Gene3D" id="3.40.50.150">
    <property type="entry name" value="Vaccinia Virus protein VP39"/>
    <property type="match status" value="1"/>
</dbReference>
<dbReference type="InterPro" id="IPR029063">
    <property type="entry name" value="SAM-dependent_MTases_sf"/>
</dbReference>
<dbReference type="GO" id="GO:0032259">
    <property type="term" value="P:methylation"/>
    <property type="evidence" value="ECO:0007669"/>
    <property type="project" value="UniProtKB-KW"/>
</dbReference>
<evidence type="ECO:0000256" key="3">
    <source>
        <dbReference type="ARBA" id="ARBA00022691"/>
    </source>
</evidence>
<evidence type="ECO:0000256" key="1">
    <source>
        <dbReference type="ARBA" id="ARBA00022603"/>
    </source>
</evidence>
<name>A0A233SRC1_STRDA</name>
<gene>
    <name evidence="6" type="ORF">BEK98_04740</name>
</gene>
<reference evidence="6 7" key="1">
    <citation type="submission" date="2016-07" db="EMBL/GenBank/DDBJ databases">
        <title>Draft genome of Streptomyces diastatochromogenes.</title>
        <authorList>
            <person name="Podduturi R."/>
            <person name="Lukassen M.B."/>
            <person name="Clausen N."/>
            <person name="Nielsen J.L."/>
            <person name="Jorgensen N.O."/>
        </authorList>
    </citation>
    <scope>NUCLEOTIDE SEQUENCE [LARGE SCALE GENOMIC DNA]</scope>
    <source>
        <strain evidence="6 7">DSM 40608</strain>
    </source>
</reference>
<dbReference type="OrthoDB" id="9811589at2"/>
<dbReference type="RefSeq" id="WP_094215124.1">
    <property type="nucleotide sequence ID" value="NZ_MCGQ01000007.1"/>
</dbReference>
<dbReference type="PANTHER" id="PTHR43464:SF19">
    <property type="entry name" value="UBIQUINONE BIOSYNTHESIS O-METHYLTRANSFERASE, MITOCHONDRIAL"/>
    <property type="match status" value="1"/>
</dbReference>
<accession>A0A233SRC1</accession>
<dbReference type="InterPro" id="IPR041698">
    <property type="entry name" value="Methyltransf_25"/>
</dbReference>
<dbReference type="Proteomes" id="UP000215483">
    <property type="component" value="Unassembled WGS sequence"/>
</dbReference>
<evidence type="ECO:0000256" key="2">
    <source>
        <dbReference type="ARBA" id="ARBA00022679"/>
    </source>
</evidence>
<keyword evidence="2 6" id="KW-0808">Transferase</keyword>
<keyword evidence="3" id="KW-0949">S-adenosyl-L-methionine</keyword>
<organism evidence="6 7">
    <name type="scientific">Streptomyces diastatochromogenes</name>
    <dbReference type="NCBI Taxonomy" id="42236"/>
    <lineage>
        <taxon>Bacteria</taxon>
        <taxon>Bacillati</taxon>
        <taxon>Actinomycetota</taxon>
        <taxon>Actinomycetes</taxon>
        <taxon>Kitasatosporales</taxon>
        <taxon>Streptomycetaceae</taxon>
        <taxon>Streptomyces</taxon>
    </lineage>
</organism>
<proteinExistence type="predicted"/>
<dbReference type="EMBL" id="MCGQ01000007">
    <property type="protein sequence ID" value="OXY98187.1"/>
    <property type="molecule type" value="Genomic_DNA"/>
</dbReference>
<protein>
    <submittedName>
        <fullName evidence="6">Methyltransferase</fullName>
    </submittedName>
</protein>
<feature type="region of interest" description="Disordered" evidence="4">
    <location>
        <begin position="245"/>
        <end position="269"/>
    </location>
</feature>
<dbReference type="AlphaFoldDB" id="A0A233SRC1"/>